<comment type="similarity">
    <text evidence="2">Belongs to the CDK2AP family.</text>
</comment>
<proteinExistence type="inferred from homology"/>
<dbReference type="Pfam" id="PF09806">
    <property type="entry name" value="CDK2AP"/>
    <property type="match status" value="1"/>
</dbReference>
<dbReference type="PANTHER" id="PTHR22607:SF2">
    <property type="entry name" value="CYCLIN-DEPENDENT KINASE 2-ASSOCIATED PROTEIN 1"/>
    <property type="match status" value="1"/>
</dbReference>
<accession>G1MM57</accession>
<dbReference type="GO" id="GO:0005737">
    <property type="term" value="C:cytoplasm"/>
    <property type="evidence" value="ECO:0007669"/>
    <property type="project" value="TreeGrafter"/>
</dbReference>
<evidence type="ECO:0000256" key="3">
    <source>
        <dbReference type="ARBA" id="ARBA00022553"/>
    </source>
</evidence>
<dbReference type="GO" id="GO:0005634">
    <property type="term" value="C:nucleus"/>
    <property type="evidence" value="ECO:0007669"/>
    <property type="project" value="UniProtKB-SubCell"/>
</dbReference>
<evidence type="ECO:0008006" key="8">
    <source>
        <dbReference type="Google" id="ProtNLM"/>
    </source>
</evidence>
<dbReference type="HOGENOM" id="CLU_130479_1_0_1"/>
<dbReference type="GeneTree" id="ENSGT00940000155149"/>
<evidence type="ECO:0000313" key="5">
    <source>
        <dbReference type="EMBL" id="EFB30066.1"/>
    </source>
</evidence>
<gene>
    <name evidence="5" type="ORF">PANDA_018389</name>
</gene>
<dbReference type="EMBL" id="GL193842">
    <property type="protein sequence ID" value="EFB30066.1"/>
    <property type="molecule type" value="Genomic_DNA"/>
</dbReference>
<dbReference type="Proteomes" id="UP000008912">
    <property type="component" value="Unassembled WGS sequence"/>
</dbReference>
<dbReference type="Ensembl" id="ENSAMET00000021215.2">
    <property type="protein sequence ID" value="ENSAMEP00000020446.2"/>
    <property type="gene ID" value="ENSAMEG00000019391.2"/>
</dbReference>
<evidence type="ECO:0000256" key="2">
    <source>
        <dbReference type="ARBA" id="ARBA00008485"/>
    </source>
</evidence>
<protein>
    <recommendedName>
        <fullName evidence="8">Cyclin dependent kinase 2 associated protein 1</fullName>
    </recommendedName>
</protein>
<dbReference type="InterPro" id="IPR017266">
    <property type="entry name" value="DOC_1/2"/>
</dbReference>
<name>D2HZW9_AILME</name>
<dbReference type="AlphaFoldDB" id="D2HZW9"/>
<keyword evidence="3" id="KW-0597">Phosphoprotein</keyword>
<evidence type="ECO:0000256" key="1">
    <source>
        <dbReference type="ARBA" id="ARBA00004123"/>
    </source>
</evidence>
<reference evidence="5 7" key="1">
    <citation type="journal article" date="2010" name="Nature">
        <title>The sequence and de novo assembly of the giant panda genome.</title>
        <authorList>
            <person name="Li R."/>
            <person name="Fan W."/>
            <person name="Tian G."/>
            <person name="Zhu H."/>
            <person name="He L."/>
            <person name="Cai J."/>
            <person name="Huang Q."/>
            <person name="Cai Q."/>
            <person name="Li B."/>
            <person name="Bai Y."/>
            <person name="Zhang Z."/>
            <person name="Zhang Y."/>
            <person name="Wang W."/>
            <person name="Li J."/>
            <person name="Wei F."/>
            <person name="Li H."/>
            <person name="Jian M."/>
            <person name="Li J."/>
            <person name="Zhang Z."/>
            <person name="Nielsen R."/>
            <person name="Li D."/>
            <person name="Gu W."/>
            <person name="Yang Z."/>
            <person name="Xuan Z."/>
            <person name="Ryder O.A."/>
            <person name="Leung F.C."/>
            <person name="Zhou Y."/>
            <person name="Cao J."/>
            <person name="Sun X."/>
            <person name="Fu Y."/>
            <person name="Fang X."/>
            <person name="Guo X."/>
            <person name="Wang B."/>
            <person name="Hou R."/>
            <person name="Shen F."/>
            <person name="Mu B."/>
            <person name="Ni P."/>
            <person name="Lin R."/>
            <person name="Qian W."/>
            <person name="Wang G."/>
            <person name="Yu C."/>
            <person name="Nie W."/>
            <person name="Wang J."/>
            <person name="Wu Z."/>
            <person name="Liang H."/>
            <person name="Min J."/>
            <person name="Wu Q."/>
            <person name="Cheng S."/>
            <person name="Ruan J."/>
            <person name="Wang M."/>
            <person name="Shi Z."/>
            <person name="Wen M."/>
            <person name="Liu B."/>
            <person name="Ren X."/>
            <person name="Zheng H."/>
            <person name="Dong D."/>
            <person name="Cook K."/>
            <person name="Shan G."/>
            <person name="Zhang H."/>
            <person name="Kosiol C."/>
            <person name="Xie X."/>
            <person name="Lu Z."/>
            <person name="Zheng H."/>
            <person name="Li Y."/>
            <person name="Steiner C.C."/>
            <person name="Lam T.T."/>
            <person name="Lin S."/>
            <person name="Zhang Q."/>
            <person name="Li G."/>
            <person name="Tian J."/>
            <person name="Gong T."/>
            <person name="Liu H."/>
            <person name="Zhang D."/>
            <person name="Fang L."/>
            <person name="Ye C."/>
            <person name="Zhang J."/>
            <person name="Hu W."/>
            <person name="Xu A."/>
            <person name="Ren Y."/>
            <person name="Zhang G."/>
            <person name="Bruford M.W."/>
            <person name="Li Q."/>
            <person name="Ma L."/>
            <person name="Guo Y."/>
            <person name="An N."/>
            <person name="Hu Y."/>
            <person name="Zheng Y."/>
            <person name="Shi Y."/>
            <person name="Li Z."/>
            <person name="Liu Q."/>
            <person name="Chen Y."/>
            <person name="Zhao J."/>
            <person name="Qu N."/>
            <person name="Zhao S."/>
            <person name="Tian F."/>
            <person name="Wang X."/>
            <person name="Wang H."/>
            <person name="Xu L."/>
            <person name="Liu X."/>
            <person name="Vinar T."/>
            <person name="Wang Y."/>
            <person name="Lam T.W."/>
            <person name="Yiu S.M."/>
            <person name="Liu S."/>
            <person name="Zhang H."/>
            <person name="Li D."/>
            <person name="Huang Y."/>
            <person name="Wang X."/>
            <person name="Yang G."/>
            <person name="Jiang Z."/>
            <person name="Wang J."/>
            <person name="Qin N."/>
            <person name="Li L."/>
            <person name="Li J."/>
            <person name="Bolund L."/>
            <person name="Kristiansen K."/>
            <person name="Wong G.K."/>
            <person name="Olson M."/>
            <person name="Zhang X."/>
            <person name="Li S."/>
            <person name="Yang H."/>
            <person name="Wang J."/>
            <person name="Wang J."/>
        </authorList>
    </citation>
    <scope>NUCLEOTIDE SEQUENCE [LARGE SCALE GENOMIC DNA]</scope>
</reference>
<feature type="non-terminal residue" evidence="5">
    <location>
        <position position="115"/>
    </location>
</feature>
<evidence type="ECO:0000313" key="6">
    <source>
        <dbReference type="Ensembl" id="ENSAMEP00000020446.2"/>
    </source>
</evidence>
<keyword evidence="4" id="KW-0539">Nucleus</keyword>
<dbReference type="Gene3D" id="6.10.140.1300">
    <property type="match status" value="1"/>
</dbReference>
<dbReference type="eggNOG" id="KOG4713">
    <property type="taxonomic scope" value="Eukaryota"/>
</dbReference>
<accession>D2HZW9</accession>
<sequence>MSYKPNVAVHMPSPSLNIAGNVHQPYTSLVTSSQYCYLLSDYRPHSPGYTQGTRNSCVPQSKYAELLAIMEELGKEIRSTYVQSTRAMKRLKQGIIHTKRLVPESLVETEQNARS</sequence>
<dbReference type="STRING" id="9646.ENSAMEP00000020446"/>
<dbReference type="PANTHER" id="PTHR22607">
    <property type="entry name" value="DELETED IN ORAL CANCER 1/CDK2-ASSOCIATED PROTEIN 1"/>
    <property type="match status" value="1"/>
</dbReference>
<reference evidence="6" key="2">
    <citation type="submission" date="2025-05" db="UniProtKB">
        <authorList>
            <consortium name="Ensembl"/>
        </authorList>
    </citation>
    <scope>IDENTIFICATION</scope>
</reference>
<comment type="subcellular location">
    <subcellularLocation>
        <location evidence="1">Nucleus</location>
    </subcellularLocation>
</comment>
<keyword evidence="7" id="KW-1185">Reference proteome</keyword>
<organism evidence="5">
    <name type="scientific">Ailuropoda melanoleuca</name>
    <name type="common">Giant panda</name>
    <dbReference type="NCBI Taxonomy" id="9646"/>
    <lineage>
        <taxon>Eukaryota</taxon>
        <taxon>Metazoa</taxon>
        <taxon>Chordata</taxon>
        <taxon>Craniata</taxon>
        <taxon>Vertebrata</taxon>
        <taxon>Euteleostomi</taxon>
        <taxon>Mammalia</taxon>
        <taxon>Eutheria</taxon>
        <taxon>Laurasiatheria</taxon>
        <taxon>Carnivora</taxon>
        <taxon>Caniformia</taxon>
        <taxon>Ursidae</taxon>
        <taxon>Ailuropoda</taxon>
    </lineage>
</organism>
<evidence type="ECO:0000313" key="7">
    <source>
        <dbReference type="Proteomes" id="UP000008912"/>
    </source>
</evidence>
<evidence type="ECO:0000256" key="4">
    <source>
        <dbReference type="ARBA" id="ARBA00023242"/>
    </source>
</evidence>